<dbReference type="EMBL" id="NTFI01000001">
    <property type="protein sequence ID" value="PHQ27130.1"/>
    <property type="molecule type" value="Genomic_DNA"/>
</dbReference>
<keyword evidence="2" id="KW-1185">Reference proteome</keyword>
<proteinExistence type="predicted"/>
<organism evidence="1 2">
    <name type="scientific">Marinobacter guineae</name>
    <dbReference type="NCBI Taxonomy" id="432303"/>
    <lineage>
        <taxon>Bacteria</taxon>
        <taxon>Pseudomonadati</taxon>
        <taxon>Pseudomonadota</taxon>
        <taxon>Gammaproteobacteria</taxon>
        <taxon>Pseudomonadales</taxon>
        <taxon>Marinobacteraceae</taxon>
        <taxon>Marinobacter</taxon>
    </lineage>
</organism>
<comment type="caution">
    <text evidence="1">The sequence shown here is derived from an EMBL/GenBank/DDBJ whole genome shotgun (WGS) entry which is preliminary data.</text>
</comment>
<dbReference type="OrthoDB" id="3893742at2"/>
<reference evidence="1 2" key="1">
    <citation type="submission" date="2017-09" db="EMBL/GenBank/DDBJ databases">
        <title>The draft genome sequences of Marinobacter guineae M3B.</title>
        <authorList>
            <person name="Cao J."/>
        </authorList>
    </citation>
    <scope>NUCLEOTIDE SEQUENCE [LARGE SCALE GENOMIC DNA]</scope>
    <source>
        <strain evidence="1 2">M3B</strain>
    </source>
</reference>
<dbReference type="Proteomes" id="UP000229044">
    <property type="component" value="Unassembled WGS sequence"/>
</dbReference>
<dbReference type="RefSeq" id="WP_099617199.1">
    <property type="nucleotide sequence ID" value="NZ_KZ319339.1"/>
</dbReference>
<accession>A0A2G1VKL4</accession>
<name>A0A2G1VKL4_9GAMM</name>
<evidence type="ECO:0000313" key="1">
    <source>
        <dbReference type="EMBL" id="PHQ27130.1"/>
    </source>
</evidence>
<evidence type="ECO:0000313" key="2">
    <source>
        <dbReference type="Proteomes" id="UP000229044"/>
    </source>
</evidence>
<dbReference type="AlphaFoldDB" id="A0A2G1VKL4"/>
<sequence>MSRANHESENRNNSPSVELLKPLDAAINRLAETNASEGVSPVFEVIDAAKPLMFSPEGLDALYERVPAIESAGFFRGSDWDYPQTLVPSLAARTVRHGEPTATLVECLSQIRLLAVTKGDYTHPAISAEHAQHFLAQVLAMNLDLVVSDLQESDRLRPDQLGYVVQNLYHYLLRYLGYENLMEDLVAEVWRILAQRPVQVAGVKHMVTQIAVCLEKPDALGGEVSDDAVQLINAVFSPTEGCREDPGFEVYAERLAEMDDATLLQEAIAFAQSMHSTGLVSAYMPVFIRYLRGRWNDLIPTALGLSYTGADAFHCYPALIHRLIDEALFPETSQCAYGLAMMLERGILYAPPVAPSLWRQIRLSLCDAAAEKIGAVFGSSRSPECFLLADVLNVLGLPLGIGQGNYPTCQSTRALSMWAYNMPAELLRILAWAARDDEIVMRFEGNSISSRELGAGLATEPPVDVDAVSLLTVPHLDRIYFEMGRRSVGRGEDPHKWVNAEFHGDNVGHGFRIAVDVFTGGLKDFEGFIRDFYAAYHPFYNGNIPVINPQPAGIAVTDSATRFLGWHAITIQRLALDADQNMRVYFFNPNNDSGQNWGQGIVTSTHGHSERYGEASLPVAEFVSRLYVFHYDPLEKGEPGNVPTDEVNRAMELAIDSWASGRQA</sequence>
<gene>
    <name evidence="1" type="ORF">CLH62_06010</name>
</gene>
<protein>
    <submittedName>
        <fullName evidence="1">Uncharacterized protein</fullName>
    </submittedName>
</protein>